<reference evidence="4" key="1">
    <citation type="journal article" date="2012" name="PLoS Genet.">
        <title>The genomes of the fungal plant pathogens Cladosporium fulvum and Dothistroma septosporum reveal adaptation to different hosts and lifestyles but also signatures of common ancestry.</title>
        <authorList>
            <person name="de Wit P.J.G.M."/>
            <person name="van der Burgt A."/>
            <person name="Oekmen B."/>
            <person name="Stergiopoulos I."/>
            <person name="Abd-Elsalam K.A."/>
            <person name="Aerts A.L."/>
            <person name="Bahkali A.H."/>
            <person name="Beenen H.G."/>
            <person name="Chettri P."/>
            <person name="Cox M.P."/>
            <person name="Datema E."/>
            <person name="de Vries R.P."/>
            <person name="Dhillon B."/>
            <person name="Ganley A.R."/>
            <person name="Griffiths S.A."/>
            <person name="Guo Y."/>
            <person name="Hamelin R.C."/>
            <person name="Henrissat B."/>
            <person name="Kabir M.S."/>
            <person name="Jashni M.K."/>
            <person name="Kema G."/>
            <person name="Klaubauf S."/>
            <person name="Lapidus A."/>
            <person name="Levasseur A."/>
            <person name="Lindquist E."/>
            <person name="Mehrabi R."/>
            <person name="Ohm R.A."/>
            <person name="Owen T.J."/>
            <person name="Salamov A."/>
            <person name="Schwelm A."/>
            <person name="Schijlen E."/>
            <person name="Sun H."/>
            <person name="van den Burg H.A."/>
            <person name="van Ham R.C.H.J."/>
            <person name="Zhang S."/>
            <person name="Goodwin S.B."/>
            <person name="Grigoriev I.V."/>
            <person name="Collemare J."/>
            <person name="Bradshaw R.E."/>
        </authorList>
    </citation>
    <scope>NUCLEOTIDE SEQUENCE [LARGE SCALE GENOMIC DNA]</scope>
    <source>
        <strain evidence="4">NZE10 / CBS 128990</strain>
    </source>
</reference>
<dbReference type="Proteomes" id="UP000016933">
    <property type="component" value="Unassembled WGS sequence"/>
</dbReference>
<feature type="coiled-coil region" evidence="1">
    <location>
        <begin position="504"/>
        <end position="543"/>
    </location>
</feature>
<name>N1PES6_DOTSN</name>
<reference evidence="3 4" key="2">
    <citation type="journal article" date="2012" name="PLoS Pathog.">
        <title>Diverse lifestyles and strategies of plant pathogenesis encoded in the genomes of eighteen Dothideomycetes fungi.</title>
        <authorList>
            <person name="Ohm R.A."/>
            <person name="Feau N."/>
            <person name="Henrissat B."/>
            <person name="Schoch C.L."/>
            <person name="Horwitz B.A."/>
            <person name="Barry K.W."/>
            <person name="Condon B.J."/>
            <person name="Copeland A.C."/>
            <person name="Dhillon B."/>
            <person name="Glaser F."/>
            <person name="Hesse C.N."/>
            <person name="Kosti I."/>
            <person name="LaButti K."/>
            <person name="Lindquist E.A."/>
            <person name="Lucas S."/>
            <person name="Salamov A.A."/>
            <person name="Bradshaw R.E."/>
            <person name="Ciuffetti L."/>
            <person name="Hamelin R.C."/>
            <person name="Kema G.H.J."/>
            <person name="Lawrence C."/>
            <person name="Scott J.A."/>
            <person name="Spatafora J.W."/>
            <person name="Turgeon B.G."/>
            <person name="de Wit P.J.G.M."/>
            <person name="Zhong S."/>
            <person name="Goodwin S.B."/>
            <person name="Grigoriev I.V."/>
        </authorList>
    </citation>
    <scope>NUCLEOTIDE SEQUENCE [LARGE SCALE GENOMIC DNA]</scope>
    <source>
        <strain evidence="4">NZE10 / CBS 128990</strain>
    </source>
</reference>
<dbReference type="OMA" id="TEAVCRI"/>
<accession>N1PES6</accession>
<protein>
    <submittedName>
        <fullName evidence="3">Uncharacterized protein</fullName>
    </submittedName>
</protein>
<evidence type="ECO:0000313" key="3">
    <source>
        <dbReference type="EMBL" id="EME41128.1"/>
    </source>
</evidence>
<proteinExistence type="predicted"/>
<feature type="compositionally biased region" description="Acidic residues" evidence="2">
    <location>
        <begin position="10"/>
        <end position="22"/>
    </location>
</feature>
<dbReference type="eggNOG" id="ENOG502R94A">
    <property type="taxonomic scope" value="Eukaryota"/>
</dbReference>
<dbReference type="AlphaFoldDB" id="N1PES6"/>
<feature type="region of interest" description="Disordered" evidence="2">
    <location>
        <begin position="165"/>
        <end position="191"/>
    </location>
</feature>
<feature type="region of interest" description="Disordered" evidence="2">
    <location>
        <begin position="1"/>
        <end position="22"/>
    </location>
</feature>
<dbReference type="OrthoDB" id="3440338at2759"/>
<feature type="coiled-coil region" evidence="1">
    <location>
        <begin position="354"/>
        <end position="381"/>
    </location>
</feature>
<sequence>MDKAARSDESASEPDQDWYGDEEVTAEALEAFVPPPRKPRCCQQIDLLTRYVACDAQKVETVHATPHYYHLSCVGEDDFPDGAEYMCVNCKAEVEAGPSRTQLASLYGADSGVSGVRVTDERIDTSGRIEHLVVDPAEVESGSWVAHEDMERSLLTRYVLSGVVPLNQDSSNDDEDDESSSKSPDPEGDDGMNQYWSYLQRGYWSLASKIWPVVSELHSQAKGMKTVGTFRAYLTELLCLVPAKALRGVMGAGLRRMRMTDPAFRRVLDRMKKNCWGHPGLYVLELCDAVGVGPNAGQWRQIIREVRAYMDITDPNPATALFVDRLFDNSLPDPDEIAEIKAGKRRKYLTLGVRDRTRQDMDTLLQELEHLISQLQDHEAVPFLLTDVGYTSHSETRIDEQQRKHRSSNKIMSLIEAVAIMLFGHSRSRIFGDVILLCAEPEHAALGEIVLSVITESYIETGRGFNAEKAGIQQRSMEHYSEGSGKWGLWKEDAMVDGPMLANLDLETDKVDAQNQELAELRQQVAELESQASREELAELQEIGELRDENDSLFRELFPHQP</sequence>
<evidence type="ECO:0000313" key="4">
    <source>
        <dbReference type="Proteomes" id="UP000016933"/>
    </source>
</evidence>
<evidence type="ECO:0000256" key="2">
    <source>
        <dbReference type="SAM" id="MobiDB-lite"/>
    </source>
</evidence>
<dbReference type="HOGENOM" id="CLU_484868_0_0_1"/>
<dbReference type="EMBL" id="KB446542">
    <property type="protein sequence ID" value="EME41128.1"/>
    <property type="molecule type" value="Genomic_DNA"/>
</dbReference>
<keyword evidence="4" id="KW-1185">Reference proteome</keyword>
<keyword evidence="1" id="KW-0175">Coiled coil</keyword>
<gene>
    <name evidence="3" type="ORF">DOTSEDRAFT_36583</name>
</gene>
<evidence type="ECO:0000256" key="1">
    <source>
        <dbReference type="SAM" id="Coils"/>
    </source>
</evidence>
<organism evidence="3 4">
    <name type="scientific">Dothistroma septosporum (strain NZE10 / CBS 128990)</name>
    <name type="common">Red band needle blight fungus</name>
    <name type="synonym">Mycosphaerella pini</name>
    <dbReference type="NCBI Taxonomy" id="675120"/>
    <lineage>
        <taxon>Eukaryota</taxon>
        <taxon>Fungi</taxon>
        <taxon>Dikarya</taxon>
        <taxon>Ascomycota</taxon>
        <taxon>Pezizomycotina</taxon>
        <taxon>Dothideomycetes</taxon>
        <taxon>Dothideomycetidae</taxon>
        <taxon>Mycosphaerellales</taxon>
        <taxon>Mycosphaerellaceae</taxon>
        <taxon>Dothistroma</taxon>
    </lineage>
</organism>